<evidence type="ECO:0000313" key="2">
    <source>
        <dbReference type="Proteomes" id="UP000738517"/>
    </source>
</evidence>
<dbReference type="Proteomes" id="UP000738517">
    <property type="component" value="Unassembled WGS sequence"/>
</dbReference>
<gene>
    <name evidence="1" type="ORF">EIZ48_26715</name>
</gene>
<protein>
    <submittedName>
        <fullName evidence="1">Uncharacterized protein</fullName>
    </submittedName>
</protein>
<name>A0ABW9YR96_9GAMM</name>
<accession>A0ABW9YR96</accession>
<evidence type="ECO:0000313" key="1">
    <source>
        <dbReference type="EMBL" id="NBI56102.1"/>
    </source>
</evidence>
<comment type="caution">
    <text evidence="1">The sequence shown here is derived from an EMBL/GenBank/DDBJ whole genome shotgun (WGS) entry which is preliminary data.</text>
</comment>
<reference evidence="1 2" key="1">
    <citation type="journal article" date="2017" name="Int. J. Syst. Evol. Microbiol.">
        <title>Photobacterium alginatilyticum sp. nov., a marine bacterium isolated from bottom seawater.</title>
        <authorList>
            <person name="Wang X."/>
            <person name="Wang Y."/>
            <person name="Yang X."/>
            <person name="Sun H."/>
            <person name="Li B."/>
            <person name="Zhang X.H."/>
        </authorList>
    </citation>
    <scope>NUCLEOTIDE SEQUENCE [LARGE SCALE GENOMIC DNA]</scope>
    <source>
        <strain evidence="1 2">P03D4</strain>
    </source>
</reference>
<dbReference type="EMBL" id="RSEJ01000046">
    <property type="protein sequence ID" value="NBI56102.1"/>
    <property type="molecule type" value="Genomic_DNA"/>
</dbReference>
<organism evidence="1 2">
    <name type="scientific">Photobacterium alginatilyticum</name>
    <dbReference type="NCBI Taxonomy" id="1775171"/>
    <lineage>
        <taxon>Bacteria</taxon>
        <taxon>Pseudomonadati</taxon>
        <taxon>Pseudomonadota</taxon>
        <taxon>Gammaproteobacteria</taxon>
        <taxon>Vibrionales</taxon>
        <taxon>Vibrionaceae</taxon>
        <taxon>Photobacterium</taxon>
    </lineage>
</organism>
<proteinExistence type="predicted"/>
<sequence length="70" mass="7926">MSPSHSILVIKSPEGKAITIFQCDSGWFWLKALVDTEGFHTPFRTIDEIALSQGLIDMRLLHVKKVPFEV</sequence>
<dbReference type="RefSeq" id="WP_160658269.1">
    <property type="nucleotide sequence ID" value="NZ_RSEJ01000046.1"/>
</dbReference>
<keyword evidence="2" id="KW-1185">Reference proteome</keyword>